<gene>
    <name evidence="7" type="ORF">D915_004718</name>
</gene>
<dbReference type="EMBL" id="JXXN02001539">
    <property type="protein sequence ID" value="THD24558.1"/>
    <property type="molecule type" value="Genomic_DNA"/>
</dbReference>
<comment type="subcellular location">
    <subcellularLocation>
        <location evidence="1">Nucleus</location>
    </subcellularLocation>
</comment>
<feature type="region of interest" description="Disordered" evidence="6">
    <location>
        <begin position="378"/>
        <end position="397"/>
    </location>
</feature>
<dbReference type="PANTHER" id="PTHR13114">
    <property type="entry name" value="MEDIATOR OF RNA POLYMERASE II TRANSCRIPTION SUBUNIT 17"/>
    <property type="match status" value="1"/>
</dbReference>
<dbReference type="GO" id="GO:0003712">
    <property type="term" value="F:transcription coregulator activity"/>
    <property type="evidence" value="ECO:0007669"/>
    <property type="project" value="InterPro"/>
</dbReference>
<comment type="similarity">
    <text evidence="2">Belongs to the Mediator complex subunit 17 family.</text>
</comment>
<keyword evidence="3" id="KW-0805">Transcription regulation</keyword>
<comment type="caution">
    <text evidence="7">The sequence shown here is derived from an EMBL/GenBank/DDBJ whole genome shotgun (WGS) entry which is preliminary data.</text>
</comment>
<dbReference type="InterPro" id="IPR019313">
    <property type="entry name" value="Mediator_Med17"/>
</dbReference>
<keyword evidence="8" id="KW-1185">Reference proteome</keyword>
<evidence type="ECO:0000256" key="4">
    <source>
        <dbReference type="ARBA" id="ARBA00023163"/>
    </source>
</evidence>
<evidence type="ECO:0000256" key="5">
    <source>
        <dbReference type="ARBA" id="ARBA00023242"/>
    </source>
</evidence>
<keyword evidence="5" id="KW-0539">Nucleus</keyword>
<accession>A0A4E0RTC3</accession>
<evidence type="ECO:0000256" key="3">
    <source>
        <dbReference type="ARBA" id="ARBA00023015"/>
    </source>
</evidence>
<dbReference type="PANTHER" id="PTHR13114:SF7">
    <property type="entry name" value="MEDIATOR OF RNA POLYMERASE II TRANSCRIPTION SUBUNIT 17"/>
    <property type="match status" value="1"/>
</dbReference>
<dbReference type="GO" id="GO:0006357">
    <property type="term" value="P:regulation of transcription by RNA polymerase II"/>
    <property type="evidence" value="ECO:0007669"/>
    <property type="project" value="InterPro"/>
</dbReference>
<evidence type="ECO:0000313" key="8">
    <source>
        <dbReference type="Proteomes" id="UP000230066"/>
    </source>
</evidence>
<reference evidence="7" key="1">
    <citation type="submission" date="2019-03" db="EMBL/GenBank/DDBJ databases">
        <title>Improved annotation for the trematode Fasciola hepatica.</title>
        <authorList>
            <person name="Choi Y.-J."/>
            <person name="Martin J."/>
            <person name="Mitreva M."/>
        </authorList>
    </citation>
    <scope>NUCLEOTIDE SEQUENCE [LARGE SCALE GENOMIC DNA]</scope>
</reference>
<evidence type="ECO:0000256" key="6">
    <source>
        <dbReference type="SAM" id="MobiDB-lite"/>
    </source>
</evidence>
<dbReference type="GO" id="GO:0016592">
    <property type="term" value="C:mediator complex"/>
    <property type="evidence" value="ECO:0007669"/>
    <property type="project" value="InterPro"/>
</dbReference>
<proteinExistence type="inferred from homology"/>
<organism evidence="7 8">
    <name type="scientific">Fasciola hepatica</name>
    <name type="common">Liver fluke</name>
    <dbReference type="NCBI Taxonomy" id="6192"/>
    <lineage>
        <taxon>Eukaryota</taxon>
        <taxon>Metazoa</taxon>
        <taxon>Spiralia</taxon>
        <taxon>Lophotrochozoa</taxon>
        <taxon>Platyhelminthes</taxon>
        <taxon>Trematoda</taxon>
        <taxon>Digenea</taxon>
        <taxon>Plagiorchiida</taxon>
        <taxon>Echinostomata</taxon>
        <taxon>Echinostomatoidea</taxon>
        <taxon>Fasciolidae</taxon>
        <taxon>Fasciola</taxon>
    </lineage>
</organism>
<dbReference type="GO" id="GO:0070847">
    <property type="term" value="C:core mediator complex"/>
    <property type="evidence" value="ECO:0007669"/>
    <property type="project" value="TreeGrafter"/>
</dbReference>
<dbReference type="Proteomes" id="UP000230066">
    <property type="component" value="Unassembled WGS sequence"/>
</dbReference>
<evidence type="ECO:0000256" key="2">
    <source>
        <dbReference type="ARBA" id="ARBA00005635"/>
    </source>
</evidence>
<dbReference type="AlphaFoldDB" id="A0A4E0RTC3"/>
<protein>
    <submittedName>
        <fullName evidence="7">Mediator of RNA polymerase II transcription subunit 17</fullName>
    </submittedName>
</protein>
<name>A0A4E0RTC3_FASHE</name>
<keyword evidence="4" id="KW-0804">Transcription</keyword>
<sequence>MPGPCPQLLIPIEALSEYDVQEINLDGREVLEKPSTPAEHFQKILNRVDFSKNYDEKNASQADTSDEDLKTVDNPSPKLWTSVRKATHTALTEINAFVDILAVIKEGRYLSVYPVASEQPEPNMSLVLAGKKRALSTAADILLKGTERLRRRYSELADARSRLSVSVAGDHKTSSQAESFHKTLMQLRQEWRLKLHQNTILGDVSLRPIGSRFRESGNFEVRESDLIARRKPGSDGFSSDSTGGVEIVFSRSLEALLNTTADVNNLSVNIYESRIDSGPVPLWHCVFEGQARSQGSSKPTECFSQSDTISTTSLTQRERLVKAQKILACREILFNLACEACGLRGSNVQNADCASFATQDQLIASLFPGIQISIGMEKSADSDSVSPQKPANIKPCIRPRPATDGSDFLEIRSLGLQLHRILAAQHRAAWSNLASLPQCACGPVQVPACYRAAGANALPASHFAGGPTTDLSNQVSQNNFSISVASVAGFAGAAATAWSTLNLNNRQQQSSANAFDRTDPRLTVTQQRIPSMSITQDRLSLFTEWGVLHPTGHGNMSSLASGAGMNPNITTSANPFDESVPGTSNVAAVEHILCRRKADDNAIQSVIGSSSSLLDRTIAICKHYYLREKVSSLLYWFSRDTPLRLIVHWDAVNSALFTSARICSYAINYDAHRSWMGLSISHSGVSLCFPDPPRYCYIGTDLARLKTLLSNRIIQSQMHFLDILLTKILGWTRIGSNPSSGSAALDDSFEDLVSVRLFASPSGSYMACIRASVTTGLRLFLSKLTSDQIEMGQFSSEPIDACARDLHSPTGSFREVKLSDVRSGSHAVGQIEAVLTLLP</sequence>
<evidence type="ECO:0000313" key="7">
    <source>
        <dbReference type="EMBL" id="THD24558.1"/>
    </source>
</evidence>
<evidence type="ECO:0000256" key="1">
    <source>
        <dbReference type="ARBA" id="ARBA00004123"/>
    </source>
</evidence>